<keyword evidence="3" id="KW-1185">Reference proteome</keyword>
<dbReference type="PANTHER" id="PTHR31252:SF11">
    <property type="entry name" value="DUF4419 DOMAIN-CONTAINING PROTEIN"/>
    <property type="match status" value="1"/>
</dbReference>
<organism evidence="2 3">
    <name type="scientific">Mycena albidolilacea</name>
    <dbReference type="NCBI Taxonomy" id="1033008"/>
    <lineage>
        <taxon>Eukaryota</taxon>
        <taxon>Fungi</taxon>
        <taxon>Dikarya</taxon>
        <taxon>Basidiomycota</taxon>
        <taxon>Agaricomycotina</taxon>
        <taxon>Agaricomycetes</taxon>
        <taxon>Agaricomycetidae</taxon>
        <taxon>Agaricales</taxon>
        <taxon>Marasmiineae</taxon>
        <taxon>Mycenaceae</taxon>
        <taxon>Mycena</taxon>
    </lineage>
</organism>
<evidence type="ECO:0000256" key="1">
    <source>
        <dbReference type="SAM" id="MobiDB-lite"/>
    </source>
</evidence>
<protein>
    <submittedName>
        <fullName evidence="2">Uncharacterized protein</fullName>
    </submittedName>
</protein>
<dbReference type="EMBL" id="JARIHO010000015">
    <property type="protein sequence ID" value="KAJ7349790.1"/>
    <property type="molecule type" value="Genomic_DNA"/>
</dbReference>
<dbReference type="AlphaFoldDB" id="A0AAD7A635"/>
<dbReference type="PANTHER" id="PTHR31252">
    <property type="entry name" value="DUF4419 DOMAIN-CONTAINING PROTEIN"/>
    <property type="match status" value="1"/>
</dbReference>
<evidence type="ECO:0000313" key="2">
    <source>
        <dbReference type="EMBL" id="KAJ7349790.1"/>
    </source>
</evidence>
<evidence type="ECO:0000313" key="3">
    <source>
        <dbReference type="Proteomes" id="UP001218218"/>
    </source>
</evidence>
<dbReference type="Proteomes" id="UP001218218">
    <property type="component" value="Unassembled WGS sequence"/>
</dbReference>
<feature type="compositionally biased region" description="Polar residues" evidence="1">
    <location>
        <begin position="70"/>
        <end position="84"/>
    </location>
</feature>
<reference evidence="2" key="1">
    <citation type="submission" date="2023-03" db="EMBL/GenBank/DDBJ databases">
        <title>Massive genome expansion in bonnet fungi (Mycena s.s.) driven by repeated elements and novel gene families across ecological guilds.</title>
        <authorList>
            <consortium name="Lawrence Berkeley National Laboratory"/>
            <person name="Harder C.B."/>
            <person name="Miyauchi S."/>
            <person name="Viragh M."/>
            <person name="Kuo A."/>
            <person name="Thoen E."/>
            <person name="Andreopoulos B."/>
            <person name="Lu D."/>
            <person name="Skrede I."/>
            <person name="Drula E."/>
            <person name="Henrissat B."/>
            <person name="Morin E."/>
            <person name="Kohler A."/>
            <person name="Barry K."/>
            <person name="LaButti K."/>
            <person name="Morin E."/>
            <person name="Salamov A."/>
            <person name="Lipzen A."/>
            <person name="Mereny Z."/>
            <person name="Hegedus B."/>
            <person name="Baldrian P."/>
            <person name="Stursova M."/>
            <person name="Weitz H."/>
            <person name="Taylor A."/>
            <person name="Grigoriev I.V."/>
            <person name="Nagy L.G."/>
            <person name="Martin F."/>
            <person name="Kauserud H."/>
        </authorList>
    </citation>
    <scope>NUCLEOTIDE SEQUENCE</scope>
    <source>
        <strain evidence="2">CBHHK002</strain>
    </source>
</reference>
<comment type="caution">
    <text evidence="2">The sequence shown here is derived from an EMBL/GenBank/DDBJ whole genome shotgun (WGS) entry which is preliminary data.</text>
</comment>
<accession>A0AAD7A635</accession>
<name>A0AAD7A635_9AGAR</name>
<feature type="region of interest" description="Disordered" evidence="1">
    <location>
        <begin position="47"/>
        <end position="93"/>
    </location>
</feature>
<dbReference type="InterPro" id="IPR025533">
    <property type="entry name" value="DUF4419"/>
</dbReference>
<dbReference type="Pfam" id="PF14388">
    <property type="entry name" value="DUF4419"/>
    <property type="match status" value="1"/>
</dbReference>
<gene>
    <name evidence="2" type="ORF">DFH08DRAFT_863112</name>
</gene>
<proteinExistence type="predicted"/>
<sequence length="439" mass="48758">MPVTFSVANHPANPVTLRADEVNGLPPELLLARACAHQYEKAGEILRSSFDPPRAPKPTSGLNRRLSKLNPFSKSSKSAQSTPAPATRTGPVLVPTPNGLVHTIIRAYNKHHNLVLRPDDVWLALLTQFNFFVNANAEALRASFVAHEGKKELVVQQQAPKYEMDFAHLAREMTDLLGTVVVDPDLRAWVLPGFSTTTDKDTTVGAIIMMSTLKAYFEYVFESRECGIPRVTLEGTKADWKGILGRLEKLKEYGVETTAWYHLLVPVITRFVRAFDAPKSAANVEFWQQVAHFVPGGSGPDHYSGWISAFCVFDPEGKWMGLPLRENPPPPPVSPESLSAKDFWAHYGNSDHYYYTKSMLSYDDTPFHMVEADNIPSSYVEVPVKLKNEGEIKTDPCTMVAGVVGTLATVGQDDGQTRDTVRPVTGWWMYLDKGAVRDE</sequence>